<dbReference type="WBParaSite" id="SRDH1_87080.1">
    <property type="protein sequence ID" value="SRDH1_87080.1"/>
    <property type="gene ID" value="SRDH1_87080"/>
</dbReference>
<sequence>MGFKCSYAITDRNTCDTCDVNVYMNGANGPPGCLVPVCLRHRIELCCSDCSVEACIVSVSPV</sequence>
<protein>
    <submittedName>
        <fullName evidence="2">Uncharacterized protein</fullName>
    </submittedName>
</protein>
<accession>A0AA85GCU3</accession>
<reference evidence="1" key="1">
    <citation type="submission" date="2022-06" db="EMBL/GenBank/DDBJ databases">
        <authorList>
            <person name="Berger JAMES D."/>
            <person name="Berger JAMES D."/>
        </authorList>
    </citation>
    <scope>NUCLEOTIDE SEQUENCE [LARGE SCALE GENOMIC DNA]</scope>
</reference>
<name>A0AA85GCU3_9TREM</name>
<proteinExistence type="predicted"/>
<dbReference type="AlphaFoldDB" id="A0AA85GCU3"/>
<dbReference type="Proteomes" id="UP000050792">
    <property type="component" value="Unassembled WGS sequence"/>
</dbReference>
<organism evidence="1 2">
    <name type="scientific">Schistosoma rodhaini</name>
    <dbReference type="NCBI Taxonomy" id="6188"/>
    <lineage>
        <taxon>Eukaryota</taxon>
        <taxon>Metazoa</taxon>
        <taxon>Spiralia</taxon>
        <taxon>Lophotrochozoa</taxon>
        <taxon>Platyhelminthes</taxon>
        <taxon>Trematoda</taxon>
        <taxon>Digenea</taxon>
        <taxon>Strigeidida</taxon>
        <taxon>Schistosomatoidea</taxon>
        <taxon>Schistosomatidae</taxon>
        <taxon>Schistosoma</taxon>
    </lineage>
</organism>
<keyword evidence="1" id="KW-1185">Reference proteome</keyword>
<evidence type="ECO:0000313" key="2">
    <source>
        <dbReference type="WBParaSite" id="SRDH1_87080.1"/>
    </source>
</evidence>
<evidence type="ECO:0000313" key="1">
    <source>
        <dbReference type="Proteomes" id="UP000050792"/>
    </source>
</evidence>
<reference evidence="2" key="2">
    <citation type="submission" date="2023-11" db="UniProtKB">
        <authorList>
            <consortium name="WormBaseParasite"/>
        </authorList>
    </citation>
    <scope>IDENTIFICATION</scope>
</reference>